<gene>
    <name evidence="1" type="ORF">BWQ96_04576</name>
</gene>
<evidence type="ECO:0000313" key="2">
    <source>
        <dbReference type="Proteomes" id="UP000247409"/>
    </source>
</evidence>
<dbReference type="EMBL" id="NBIV01000055">
    <property type="protein sequence ID" value="PXF45672.1"/>
    <property type="molecule type" value="Genomic_DNA"/>
</dbReference>
<organism evidence="1 2">
    <name type="scientific">Gracilariopsis chorda</name>
    <dbReference type="NCBI Taxonomy" id="448386"/>
    <lineage>
        <taxon>Eukaryota</taxon>
        <taxon>Rhodophyta</taxon>
        <taxon>Florideophyceae</taxon>
        <taxon>Rhodymeniophycidae</taxon>
        <taxon>Gracilariales</taxon>
        <taxon>Gracilariaceae</taxon>
        <taxon>Gracilariopsis</taxon>
    </lineage>
</organism>
<name>A0A2V3IU82_9FLOR</name>
<sequence>MSPSLSPSSSHSSSPLTTNLATSFVTAWFCTIAEDRALLPQSAFNPVSFGLGKIPALVQPDWKQCNLQHYGLYTWLASASDGRITNHHITRLSLFSDGKLIELYQLKFETHLSAFRPDLVKEQAECMLRTLRLCIATMPDSDHSLDARIQVFDRFSKHATQLPQNGTLKEIGFLDLAPRRISALVWYL</sequence>
<proteinExistence type="predicted"/>
<comment type="caution">
    <text evidence="1">The sequence shown here is derived from an EMBL/GenBank/DDBJ whole genome shotgun (WGS) entry which is preliminary data.</text>
</comment>
<accession>A0A2V3IU82</accession>
<dbReference type="OrthoDB" id="10447063at2759"/>
<dbReference type="AlphaFoldDB" id="A0A2V3IU82"/>
<evidence type="ECO:0000313" key="1">
    <source>
        <dbReference type="EMBL" id="PXF45672.1"/>
    </source>
</evidence>
<keyword evidence="2" id="KW-1185">Reference proteome</keyword>
<reference evidence="1 2" key="1">
    <citation type="journal article" date="2018" name="Mol. Biol. Evol.">
        <title>Analysis of the draft genome of the red seaweed Gracilariopsis chorda provides insights into genome size evolution in Rhodophyta.</title>
        <authorList>
            <person name="Lee J."/>
            <person name="Yang E.C."/>
            <person name="Graf L."/>
            <person name="Yang J.H."/>
            <person name="Qiu H."/>
            <person name="Zel Zion U."/>
            <person name="Chan C.X."/>
            <person name="Stephens T.G."/>
            <person name="Weber A.P.M."/>
            <person name="Boo G.H."/>
            <person name="Boo S.M."/>
            <person name="Kim K.M."/>
            <person name="Shin Y."/>
            <person name="Jung M."/>
            <person name="Lee S.J."/>
            <person name="Yim H.S."/>
            <person name="Lee J.H."/>
            <person name="Bhattacharya D."/>
            <person name="Yoon H.S."/>
        </authorList>
    </citation>
    <scope>NUCLEOTIDE SEQUENCE [LARGE SCALE GENOMIC DNA]</scope>
    <source>
        <strain evidence="1 2">SKKU-2015</strain>
        <tissue evidence="1">Whole body</tissue>
    </source>
</reference>
<protein>
    <submittedName>
        <fullName evidence="1">Uncharacterized protein</fullName>
    </submittedName>
</protein>
<dbReference type="Proteomes" id="UP000247409">
    <property type="component" value="Unassembled WGS sequence"/>
</dbReference>